<keyword evidence="5" id="KW-1185">Reference proteome</keyword>
<dbReference type="PANTHER" id="PTHR47049:SF5">
    <property type="entry name" value="PIEZO-TYPE MECHANOSENSITIVE ION CHANNEL COMPONENT"/>
    <property type="match status" value="1"/>
</dbReference>
<proteinExistence type="predicted"/>
<dbReference type="AlphaFoldDB" id="A0A2G9RNP3"/>
<keyword evidence="2" id="KW-0812">Transmembrane</keyword>
<dbReference type="PANTHER" id="PTHR47049">
    <property type="entry name" value="PIEZO-TYPE MECHANOSENSITIVE ION CHANNEL HOMOLOG"/>
    <property type="match status" value="1"/>
</dbReference>
<name>A0A2G9RNP3_AQUCT</name>
<evidence type="ECO:0000313" key="5">
    <source>
        <dbReference type="Proteomes" id="UP000228934"/>
    </source>
</evidence>
<keyword evidence="2" id="KW-1133">Transmembrane helix</keyword>
<dbReference type="InterPro" id="IPR056769">
    <property type="entry name" value="Piezo_TM1-24"/>
</dbReference>
<reference evidence="5" key="1">
    <citation type="journal article" date="2017" name="Nat. Commun.">
        <title>The North American bullfrog draft genome provides insight into hormonal regulation of long noncoding RNA.</title>
        <authorList>
            <person name="Hammond S.A."/>
            <person name="Warren R.L."/>
            <person name="Vandervalk B.P."/>
            <person name="Kucuk E."/>
            <person name="Khan H."/>
            <person name="Gibb E.A."/>
            <person name="Pandoh P."/>
            <person name="Kirk H."/>
            <person name="Zhao Y."/>
            <person name="Jones M."/>
            <person name="Mungall A.J."/>
            <person name="Coope R."/>
            <person name="Pleasance S."/>
            <person name="Moore R.A."/>
            <person name="Holt R.A."/>
            <person name="Round J.M."/>
            <person name="Ohora S."/>
            <person name="Walle B.V."/>
            <person name="Veldhoen N."/>
            <person name="Helbing C.C."/>
            <person name="Birol I."/>
        </authorList>
    </citation>
    <scope>NUCLEOTIDE SEQUENCE [LARGE SCALE GENOMIC DNA]</scope>
</reference>
<evidence type="ECO:0000256" key="2">
    <source>
        <dbReference type="SAM" id="Phobius"/>
    </source>
</evidence>
<organism evidence="4 5">
    <name type="scientific">Aquarana catesbeiana</name>
    <name type="common">American bullfrog</name>
    <name type="synonym">Rana catesbeiana</name>
    <dbReference type="NCBI Taxonomy" id="8400"/>
    <lineage>
        <taxon>Eukaryota</taxon>
        <taxon>Metazoa</taxon>
        <taxon>Chordata</taxon>
        <taxon>Craniata</taxon>
        <taxon>Vertebrata</taxon>
        <taxon>Euteleostomi</taxon>
        <taxon>Amphibia</taxon>
        <taxon>Batrachia</taxon>
        <taxon>Anura</taxon>
        <taxon>Neobatrachia</taxon>
        <taxon>Ranoidea</taxon>
        <taxon>Ranidae</taxon>
        <taxon>Aquarana</taxon>
    </lineage>
</organism>
<dbReference type="EMBL" id="KV936384">
    <property type="protein sequence ID" value="PIO29385.1"/>
    <property type="molecule type" value="Genomic_DNA"/>
</dbReference>
<dbReference type="GO" id="GO:0008381">
    <property type="term" value="F:mechanosensitive monoatomic ion channel activity"/>
    <property type="evidence" value="ECO:0007669"/>
    <property type="project" value="InterPro"/>
</dbReference>
<feature type="non-terminal residue" evidence="4">
    <location>
        <position position="1"/>
    </location>
</feature>
<accession>A0A2G9RNP3</accession>
<dbReference type="OrthoDB" id="303066at2759"/>
<protein>
    <recommendedName>
        <fullName evidence="3">Piezo TM1-24 domain-containing protein</fullName>
    </recommendedName>
</protein>
<feature type="transmembrane region" description="Helical" evidence="2">
    <location>
        <begin position="22"/>
        <end position="45"/>
    </location>
</feature>
<dbReference type="InterPro" id="IPR027272">
    <property type="entry name" value="Piezo"/>
</dbReference>
<dbReference type="GO" id="GO:0016020">
    <property type="term" value="C:membrane"/>
    <property type="evidence" value="ECO:0007669"/>
    <property type="project" value="InterPro"/>
</dbReference>
<feature type="domain" description="Piezo TM1-24" evidence="3">
    <location>
        <begin position="21"/>
        <end position="92"/>
    </location>
</feature>
<evidence type="ECO:0000256" key="1">
    <source>
        <dbReference type="SAM" id="MobiDB-lite"/>
    </source>
</evidence>
<evidence type="ECO:0000313" key="4">
    <source>
        <dbReference type="EMBL" id="PIO29385.1"/>
    </source>
</evidence>
<dbReference type="Proteomes" id="UP000228934">
    <property type="component" value="Unassembled WGS sequence"/>
</dbReference>
<feature type="region of interest" description="Disordered" evidence="1">
    <location>
        <begin position="1"/>
        <end position="21"/>
    </location>
</feature>
<sequence>EEEEQRETGAGNDDTEEEEDGITVPSAFSAVYYLVFIGFCTWWACHLPISHIGLNTLSVMVGFFAGGHLICLYGYQTPFIQDLFPSGELWAR</sequence>
<keyword evidence="2" id="KW-0472">Membrane</keyword>
<dbReference type="Pfam" id="PF24871">
    <property type="entry name" value="Piezo_TM1-24"/>
    <property type="match status" value="1"/>
</dbReference>
<gene>
    <name evidence="4" type="ORF">AB205_0149200</name>
</gene>
<evidence type="ECO:0000259" key="3">
    <source>
        <dbReference type="Pfam" id="PF24871"/>
    </source>
</evidence>
<feature type="transmembrane region" description="Helical" evidence="2">
    <location>
        <begin position="52"/>
        <end position="75"/>
    </location>
</feature>